<proteinExistence type="predicted"/>
<name>A0A914CFR6_9BILA</name>
<organism evidence="1 2">
    <name type="scientific">Acrobeloides nanus</name>
    <dbReference type="NCBI Taxonomy" id="290746"/>
    <lineage>
        <taxon>Eukaryota</taxon>
        <taxon>Metazoa</taxon>
        <taxon>Ecdysozoa</taxon>
        <taxon>Nematoda</taxon>
        <taxon>Chromadorea</taxon>
        <taxon>Rhabditida</taxon>
        <taxon>Tylenchina</taxon>
        <taxon>Cephalobomorpha</taxon>
        <taxon>Cephaloboidea</taxon>
        <taxon>Cephalobidae</taxon>
        <taxon>Acrobeloides</taxon>
    </lineage>
</organism>
<dbReference type="AlphaFoldDB" id="A0A914CFR6"/>
<dbReference type="PANTHER" id="PTHR35373:SF3">
    <property type="entry name" value="ACTIVATOR OF HSP90 ATPASE HOMOLOG 1-LIKE PROTEIN"/>
    <property type="match status" value="1"/>
</dbReference>
<dbReference type="Proteomes" id="UP000887540">
    <property type="component" value="Unplaced"/>
</dbReference>
<reference evidence="2" key="1">
    <citation type="submission" date="2022-11" db="UniProtKB">
        <authorList>
            <consortium name="WormBaseParasite"/>
        </authorList>
    </citation>
    <scope>IDENTIFICATION</scope>
</reference>
<evidence type="ECO:0000313" key="1">
    <source>
        <dbReference type="Proteomes" id="UP000887540"/>
    </source>
</evidence>
<accession>A0A914CFR6</accession>
<evidence type="ECO:0000313" key="2">
    <source>
        <dbReference type="WBParaSite" id="ACRNAN_scaffold10380.g17450.t1"/>
    </source>
</evidence>
<sequence length="126" mass="14629">MSEDFLYEDKYCRLTKSSLEIKWYYFPTAQSKFIPIPNIKGVYYKEQVACGEGMCNLKGWGMSLSPCWWACDLLRGLRTTDKFNIVIDTGDKALYCGFSVVDLKNFLDNIKTLLDARIPIEHEFPF</sequence>
<keyword evidence="1" id="KW-1185">Reference proteome</keyword>
<dbReference type="WBParaSite" id="ACRNAN_scaffold10380.g17450.t1">
    <property type="protein sequence ID" value="ACRNAN_scaffold10380.g17450.t1"/>
    <property type="gene ID" value="ACRNAN_scaffold10380.g17450"/>
</dbReference>
<dbReference type="PANTHER" id="PTHR35373">
    <property type="entry name" value="PROTEIN CBG16894"/>
    <property type="match status" value="1"/>
</dbReference>
<protein>
    <submittedName>
        <fullName evidence="2">Uncharacterized protein</fullName>
    </submittedName>
</protein>